<dbReference type="AlphaFoldDB" id="A0A7U2FKX4"/>
<evidence type="ECO:0000313" key="3">
    <source>
        <dbReference type="Proteomes" id="UP000663193"/>
    </source>
</evidence>
<dbReference type="EMBL" id="CP069040">
    <property type="protein sequence ID" value="QRD05231.1"/>
    <property type="molecule type" value="Genomic_DNA"/>
</dbReference>
<keyword evidence="1" id="KW-1133">Transmembrane helix</keyword>
<feature type="transmembrane region" description="Helical" evidence="1">
    <location>
        <begin position="6"/>
        <end position="31"/>
    </location>
</feature>
<evidence type="ECO:0000256" key="1">
    <source>
        <dbReference type="SAM" id="Phobius"/>
    </source>
</evidence>
<gene>
    <name evidence="2" type="ORF">JI435_422160</name>
</gene>
<sequence length="46" mass="5026">MNFATTLHTVLSISSINLLVSGCMSLLFNLLKSLSRDRPWSNGTSV</sequence>
<proteinExistence type="predicted"/>
<dbReference type="Proteomes" id="UP000663193">
    <property type="component" value="Chromosome 18"/>
</dbReference>
<keyword evidence="3" id="KW-1185">Reference proteome</keyword>
<name>A0A7U2FKX4_PHANO</name>
<organism evidence="2 3">
    <name type="scientific">Phaeosphaeria nodorum (strain SN15 / ATCC MYA-4574 / FGSC 10173)</name>
    <name type="common">Glume blotch fungus</name>
    <name type="synonym">Parastagonospora nodorum</name>
    <dbReference type="NCBI Taxonomy" id="321614"/>
    <lineage>
        <taxon>Eukaryota</taxon>
        <taxon>Fungi</taxon>
        <taxon>Dikarya</taxon>
        <taxon>Ascomycota</taxon>
        <taxon>Pezizomycotina</taxon>
        <taxon>Dothideomycetes</taxon>
        <taxon>Pleosporomycetidae</taxon>
        <taxon>Pleosporales</taxon>
        <taxon>Pleosporineae</taxon>
        <taxon>Phaeosphaeriaceae</taxon>
        <taxon>Parastagonospora</taxon>
    </lineage>
</organism>
<evidence type="ECO:0000313" key="2">
    <source>
        <dbReference type="EMBL" id="QRD05231.1"/>
    </source>
</evidence>
<reference evidence="3" key="1">
    <citation type="journal article" date="2021" name="BMC Genomics">
        <title>Chromosome-level genome assembly and manually-curated proteome of model necrotroph Parastagonospora nodorum Sn15 reveals a genome-wide trove of candidate effector homologs, and redundancy of virulence-related functions within an accessory chromosome.</title>
        <authorList>
            <person name="Bertazzoni S."/>
            <person name="Jones D.A.B."/>
            <person name="Phan H.T."/>
            <person name="Tan K.-C."/>
            <person name="Hane J.K."/>
        </authorList>
    </citation>
    <scope>NUCLEOTIDE SEQUENCE [LARGE SCALE GENOMIC DNA]</scope>
    <source>
        <strain evidence="3">SN15 / ATCC MYA-4574 / FGSC 10173)</strain>
    </source>
</reference>
<protein>
    <submittedName>
        <fullName evidence="2">Uncharacterized protein</fullName>
    </submittedName>
</protein>
<keyword evidence="1" id="KW-0812">Transmembrane</keyword>
<accession>A0A7U2FKX4</accession>
<dbReference type="VEuPathDB" id="FungiDB:JI435_422160"/>
<keyword evidence="1" id="KW-0472">Membrane</keyword>